<evidence type="ECO:0000256" key="2">
    <source>
        <dbReference type="ARBA" id="ARBA00023054"/>
    </source>
</evidence>
<dbReference type="Pfam" id="PF13868">
    <property type="entry name" value="TPH"/>
    <property type="match status" value="1"/>
</dbReference>
<evidence type="ECO:0000256" key="6">
    <source>
        <dbReference type="ARBA" id="ARBA00033773"/>
    </source>
</evidence>
<dbReference type="Proteomes" id="UP001374579">
    <property type="component" value="Unassembled WGS sequence"/>
</dbReference>
<dbReference type="PANTHER" id="PTHR31183">
    <property type="entry name" value="TRICHOPLEIN KERATIN FILAMENT-BINDING PROTEIN FAMILY MEMBER"/>
    <property type="match status" value="1"/>
</dbReference>
<evidence type="ECO:0000256" key="5">
    <source>
        <dbReference type="ARBA" id="ARBA00033747"/>
    </source>
</evidence>
<evidence type="ECO:0000256" key="1">
    <source>
        <dbReference type="ARBA" id="ARBA00004138"/>
    </source>
</evidence>
<keyword evidence="4" id="KW-0966">Cell projection</keyword>
<dbReference type="GO" id="GO:0005929">
    <property type="term" value="C:cilium"/>
    <property type="evidence" value="ECO:0007669"/>
    <property type="project" value="UniProtKB-SubCell"/>
</dbReference>
<keyword evidence="3" id="KW-0969">Cilium</keyword>
<organism evidence="9 10">
    <name type="scientific">Littorina saxatilis</name>
    <dbReference type="NCBI Taxonomy" id="31220"/>
    <lineage>
        <taxon>Eukaryota</taxon>
        <taxon>Metazoa</taxon>
        <taxon>Spiralia</taxon>
        <taxon>Lophotrochozoa</taxon>
        <taxon>Mollusca</taxon>
        <taxon>Gastropoda</taxon>
        <taxon>Caenogastropoda</taxon>
        <taxon>Littorinimorpha</taxon>
        <taxon>Littorinoidea</taxon>
        <taxon>Littorinidae</taxon>
        <taxon>Littorina</taxon>
    </lineage>
</organism>
<sequence>MMVGQRTRRCREYTGPAPQSVAIRAREPNKLPPEYLILESRKKEDALREMMKINLAQGFSDLKNEWERTTDKKILLNNVRQEVGNRLKAQEFSIEERRERLRDMLRQEEQHYLAAMEAAEETTLERQARMRERAKSLKEKRESERLQIVQNKYDQQFRAQCEELRTTLSKREQDIVCAERLEQLKLKGEEAKEQKAYDEMYAQLWEKDRQEKMAREEREAHAAHERNRETLDVLHKQMAALDTQKEEAKRLKEEELQLMKEQAALRKMEEQAAAEEKRRRQQEMRDMLDLSLKMKMRKKAKEEQEQLAFDLKMLEQLLEESRNEAKEQLQRKIELREEDRRYRDFLAHVVAEEKQKERELERLIQHEVEAAWQKRLDQWRTERLVRRKLLEEVMAGRNQQLQERLAENMRRKAENDRECQELRVAIEENRRYEAEQAMKRMADSRRYQGDLQDQIHYNDQMREERRRNDDYEFLMGMQAEKEYQERLKDALDNPIFERLHPMRRAMLNKQ</sequence>
<dbReference type="InterPro" id="IPR043596">
    <property type="entry name" value="CFAP53/TCHP"/>
</dbReference>
<feature type="coiled-coil region" evidence="7">
    <location>
        <begin position="102"/>
        <end position="147"/>
    </location>
</feature>
<evidence type="ECO:0000313" key="10">
    <source>
        <dbReference type="Proteomes" id="UP001374579"/>
    </source>
</evidence>
<comment type="subcellular location">
    <subcellularLocation>
        <location evidence="1">Cell projection</location>
        <location evidence="1">Cilium</location>
    </subcellularLocation>
</comment>
<gene>
    <name evidence="9" type="ORF">V1264_001659</name>
</gene>
<name>A0AAN9GR53_9CAEN</name>
<comment type="similarity">
    <text evidence="5">Belongs to the CFAP53 family.</text>
</comment>
<dbReference type="EMBL" id="JBAMIC010000001">
    <property type="protein sequence ID" value="KAK7115865.1"/>
    <property type="molecule type" value="Genomic_DNA"/>
</dbReference>
<dbReference type="InterPro" id="IPR043597">
    <property type="entry name" value="TPH_dom"/>
</dbReference>
<evidence type="ECO:0000256" key="4">
    <source>
        <dbReference type="ARBA" id="ARBA00023273"/>
    </source>
</evidence>
<proteinExistence type="inferred from homology"/>
<evidence type="ECO:0000256" key="7">
    <source>
        <dbReference type="SAM" id="Coils"/>
    </source>
</evidence>
<comment type="caution">
    <text evidence="9">The sequence shown here is derived from an EMBL/GenBank/DDBJ whole genome shotgun (WGS) entry which is preliminary data.</text>
</comment>
<evidence type="ECO:0000259" key="8">
    <source>
        <dbReference type="Pfam" id="PF13868"/>
    </source>
</evidence>
<reference evidence="9 10" key="1">
    <citation type="submission" date="2024-02" db="EMBL/GenBank/DDBJ databases">
        <title>Chromosome-scale genome assembly of the rough periwinkle Littorina saxatilis.</title>
        <authorList>
            <person name="De Jode A."/>
            <person name="Faria R."/>
            <person name="Formenti G."/>
            <person name="Sims Y."/>
            <person name="Smith T.P."/>
            <person name="Tracey A."/>
            <person name="Wood J.M.D."/>
            <person name="Zagrodzka Z.B."/>
            <person name="Johannesson K."/>
            <person name="Butlin R.K."/>
            <person name="Leder E.H."/>
        </authorList>
    </citation>
    <scope>NUCLEOTIDE SEQUENCE [LARGE SCALE GENOMIC DNA]</scope>
    <source>
        <strain evidence="9">Snail1</strain>
        <tissue evidence="9">Muscle</tissue>
    </source>
</reference>
<keyword evidence="10" id="KW-1185">Reference proteome</keyword>
<feature type="domain" description="Trichohyalin-plectin-homology" evidence="8">
    <location>
        <begin position="158"/>
        <end position="490"/>
    </location>
</feature>
<protein>
    <recommendedName>
        <fullName evidence="6">Cilia- and flagella-associated protein 53</fullName>
    </recommendedName>
</protein>
<feature type="coiled-coil region" evidence="7">
    <location>
        <begin position="398"/>
        <end position="435"/>
    </location>
</feature>
<keyword evidence="2 7" id="KW-0175">Coiled coil</keyword>
<dbReference type="AlphaFoldDB" id="A0AAN9GR53"/>
<feature type="coiled-coil region" evidence="7">
    <location>
        <begin position="207"/>
        <end position="338"/>
    </location>
</feature>
<evidence type="ECO:0000313" key="9">
    <source>
        <dbReference type="EMBL" id="KAK7115865.1"/>
    </source>
</evidence>
<accession>A0AAN9GR53</accession>
<dbReference type="PANTHER" id="PTHR31183:SF1">
    <property type="entry name" value="CILIA- AND FLAGELLA-ASSOCIATED PROTEIN 53"/>
    <property type="match status" value="1"/>
</dbReference>
<evidence type="ECO:0000256" key="3">
    <source>
        <dbReference type="ARBA" id="ARBA00023069"/>
    </source>
</evidence>